<dbReference type="OrthoDB" id="7851400at2"/>
<evidence type="ECO:0000313" key="1">
    <source>
        <dbReference type="EMBL" id="SIO18996.1"/>
    </source>
</evidence>
<dbReference type="InterPro" id="IPR023346">
    <property type="entry name" value="Lysozyme-like_dom_sf"/>
</dbReference>
<evidence type="ECO:0000313" key="2">
    <source>
        <dbReference type="Proteomes" id="UP000184932"/>
    </source>
</evidence>
<name>A0A1N6HGY9_9RHOB</name>
<dbReference type="STRING" id="1217970.SAMN05444002_3363"/>
<proteinExistence type="predicted"/>
<dbReference type="AlphaFoldDB" id="A0A1N6HGY9"/>
<protein>
    <submittedName>
        <fullName evidence="1">Uncharacterized protein</fullName>
    </submittedName>
</protein>
<keyword evidence="2" id="KW-1185">Reference proteome</keyword>
<organism evidence="1 2">
    <name type="scientific">Vannielia litorea</name>
    <dbReference type="NCBI Taxonomy" id="1217970"/>
    <lineage>
        <taxon>Bacteria</taxon>
        <taxon>Pseudomonadati</taxon>
        <taxon>Pseudomonadota</taxon>
        <taxon>Alphaproteobacteria</taxon>
        <taxon>Rhodobacterales</taxon>
        <taxon>Paracoccaceae</taxon>
        <taxon>Vannielia</taxon>
    </lineage>
</organism>
<accession>A0A1N6HGY9</accession>
<sequence>MLFRTPLLVLGILALLPAEGLAAGPLLGGARPLGTQQGARASDGPSLFAGLEQGGLFAPLPPRRERGGQVQLAPRRDLTTEAVYSEWIRGLIARAEAGAAGYDAVVLSATVKPARRPTELTLAEIYTWIDDTPGQNHAIGRYQFIPVTLRRLVEQIGAPLDAQFSPEVQDALADQLLREAGLAELLAGTMPRRTFMNRLAAIWAGLPTSSGKSHYHGHAGNKATMSWAHFEAEMAKFFPE</sequence>
<dbReference type="Proteomes" id="UP000184932">
    <property type="component" value="Unassembled WGS sequence"/>
</dbReference>
<dbReference type="RefSeq" id="WP_074257272.1">
    <property type="nucleotide sequence ID" value="NZ_FSRL01000001.1"/>
</dbReference>
<gene>
    <name evidence="1" type="ORF">SAMN05444002_3363</name>
</gene>
<dbReference type="Gene3D" id="1.10.530.10">
    <property type="match status" value="1"/>
</dbReference>
<dbReference type="EMBL" id="FSRL01000001">
    <property type="protein sequence ID" value="SIO18996.1"/>
    <property type="molecule type" value="Genomic_DNA"/>
</dbReference>
<dbReference type="SUPFAM" id="SSF53955">
    <property type="entry name" value="Lysozyme-like"/>
    <property type="match status" value="1"/>
</dbReference>
<reference evidence="2" key="1">
    <citation type="submission" date="2016-11" db="EMBL/GenBank/DDBJ databases">
        <authorList>
            <person name="Varghese N."/>
            <person name="Submissions S."/>
        </authorList>
    </citation>
    <scope>NUCLEOTIDE SEQUENCE [LARGE SCALE GENOMIC DNA]</scope>
    <source>
        <strain evidence="2">DSM 29440</strain>
    </source>
</reference>